<dbReference type="InterPro" id="IPR011990">
    <property type="entry name" value="TPR-like_helical_dom_sf"/>
</dbReference>
<dbReference type="RefSeq" id="WP_114659926.1">
    <property type="nucleotide sequence ID" value="NZ_CP031194.1"/>
</dbReference>
<dbReference type="AlphaFoldDB" id="A0A345HPF8"/>
<sequence length="449" mass="50554">MTVLTDSRGVPHLVDQPSDMELVESAIVQLVSMKLDHERCRPSARPTPPVALQLMLAVDLLSSMERPAVMQAATIHASLLETGLAEPRTIAMLSAIGSWAEGDLIAARDSFQSIVDTYPGDAVSVFTVHMLDFYLGDAPHMLASTAEAIEVFTADDPVIGYLNGLYAFALEENGLIPAAIERCRTALALNPDDIYAMHAMVHCLYETGRHEEGSRYIREYMRGRNGSTPMRIHIWWHYALFELYADNIKEVLACYRVGIRRKTSLRSAEDLDAVTLLWRLALVRPSLDLSAYWRSLFQDWEPYLEESWYLFNDFHAYITYCQVGEYGRADSLLAAARARDKELSEEMVDIFLGFRSFTTGDYADASARLAGSFRRAFPMGGSNAQRDVIELTGIEAALRCQNYEVARDIRDFGRIFRHQGPVVQAYEDRLAALRTSEHHTQHDTQGVLK</sequence>
<dbReference type="KEGG" id="spad:DVK44_13615"/>
<dbReference type="Proteomes" id="UP000253868">
    <property type="component" value="Chromosome"/>
</dbReference>
<dbReference type="PANTHER" id="PTHR16263:SF4">
    <property type="entry name" value="TETRATRICOPEPTIDE REPEAT PROTEIN 38"/>
    <property type="match status" value="1"/>
</dbReference>
<accession>A0A345HPF8</accession>
<evidence type="ECO:0000313" key="6">
    <source>
        <dbReference type="Proteomes" id="UP000253868"/>
    </source>
</evidence>
<evidence type="ECO:0000256" key="2">
    <source>
        <dbReference type="ARBA" id="ARBA00019992"/>
    </source>
</evidence>
<dbReference type="EMBL" id="CP031194">
    <property type="protein sequence ID" value="AXG78582.1"/>
    <property type="molecule type" value="Genomic_DNA"/>
</dbReference>
<dbReference type="SUPFAM" id="SSF48452">
    <property type="entry name" value="TPR-like"/>
    <property type="match status" value="1"/>
</dbReference>
<evidence type="ECO:0000313" key="5">
    <source>
        <dbReference type="EMBL" id="AXG78582.1"/>
    </source>
</evidence>
<protein>
    <recommendedName>
        <fullName evidence="2">Tetratricopeptide repeat protein 38</fullName>
    </recommendedName>
</protein>
<keyword evidence="6" id="KW-1185">Reference proteome</keyword>
<name>A0A345HPF8_9ACTN</name>
<evidence type="ECO:0000256" key="1">
    <source>
        <dbReference type="ARBA" id="ARBA00005857"/>
    </source>
</evidence>
<keyword evidence="3" id="KW-0677">Repeat</keyword>
<gene>
    <name evidence="5" type="ORF">DVK44_13615</name>
</gene>
<reference evidence="6" key="1">
    <citation type="submission" date="2018-07" db="EMBL/GenBank/DDBJ databases">
        <authorList>
            <person name="Zhao J."/>
        </authorList>
    </citation>
    <scope>NUCLEOTIDE SEQUENCE [LARGE SCALE GENOMIC DNA]</scope>
    <source>
        <strain evidence="6">GSSD-12</strain>
    </source>
</reference>
<proteinExistence type="inferred from homology"/>
<dbReference type="InterPro" id="IPR033891">
    <property type="entry name" value="TTC38"/>
</dbReference>
<evidence type="ECO:0000256" key="4">
    <source>
        <dbReference type="ARBA" id="ARBA00022803"/>
    </source>
</evidence>
<keyword evidence="4" id="KW-0802">TPR repeat</keyword>
<evidence type="ECO:0000256" key="3">
    <source>
        <dbReference type="ARBA" id="ARBA00022737"/>
    </source>
</evidence>
<dbReference type="PANTHER" id="PTHR16263">
    <property type="entry name" value="TETRATRICOPEPTIDE REPEAT PROTEIN 38"/>
    <property type="match status" value="1"/>
</dbReference>
<dbReference type="OrthoDB" id="9815900at2"/>
<dbReference type="Gene3D" id="1.25.40.10">
    <property type="entry name" value="Tetratricopeptide repeat domain"/>
    <property type="match status" value="1"/>
</dbReference>
<comment type="similarity">
    <text evidence="1">Belongs to the TTC38 family.</text>
</comment>
<organism evidence="5 6">
    <name type="scientific">Streptomyces paludis</name>
    <dbReference type="NCBI Taxonomy" id="2282738"/>
    <lineage>
        <taxon>Bacteria</taxon>
        <taxon>Bacillati</taxon>
        <taxon>Actinomycetota</taxon>
        <taxon>Actinomycetes</taxon>
        <taxon>Kitasatosporales</taxon>
        <taxon>Streptomycetaceae</taxon>
        <taxon>Streptomyces</taxon>
    </lineage>
</organism>